<dbReference type="PANTHER" id="PTHR34106">
    <property type="entry name" value="GLYCOSIDASE"/>
    <property type="match status" value="1"/>
</dbReference>
<dbReference type="SUPFAM" id="SSF75005">
    <property type="entry name" value="Arabinanase/levansucrase/invertase"/>
    <property type="match status" value="1"/>
</dbReference>
<dbReference type="Pfam" id="PF04041">
    <property type="entry name" value="Glyco_hydro_130"/>
    <property type="match status" value="1"/>
</dbReference>
<dbReference type="Gene3D" id="2.115.10.20">
    <property type="entry name" value="Glycosyl hydrolase domain, family 43"/>
    <property type="match status" value="1"/>
</dbReference>
<keyword evidence="5" id="KW-1185">Reference proteome</keyword>
<keyword evidence="2" id="KW-0808">Transferase</keyword>
<dbReference type="GeneID" id="78296995"/>
<dbReference type="Proteomes" id="UP000245959">
    <property type="component" value="Unassembled WGS sequence"/>
</dbReference>
<evidence type="ECO:0000313" key="4">
    <source>
        <dbReference type="EMBL" id="PVY35197.1"/>
    </source>
</evidence>
<dbReference type="CDD" id="cd08993">
    <property type="entry name" value="GH130"/>
    <property type="match status" value="1"/>
</dbReference>
<dbReference type="AlphaFoldDB" id="A0A2U1AFS3"/>
<dbReference type="GO" id="GO:0016757">
    <property type="term" value="F:glycosyltransferase activity"/>
    <property type="evidence" value="ECO:0007669"/>
    <property type="project" value="UniProtKB-KW"/>
</dbReference>
<dbReference type="EMBL" id="QEKH01000042">
    <property type="protein sequence ID" value="PVY35197.1"/>
    <property type="molecule type" value="Genomic_DNA"/>
</dbReference>
<evidence type="ECO:0000313" key="5">
    <source>
        <dbReference type="Proteomes" id="UP000245959"/>
    </source>
</evidence>
<dbReference type="InterPro" id="IPR007184">
    <property type="entry name" value="Mannoside_phosphorylase"/>
</dbReference>
<keyword evidence="1" id="KW-0328">Glycosyltransferase</keyword>
<evidence type="ECO:0000256" key="3">
    <source>
        <dbReference type="ARBA" id="ARBA00024356"/>
    </source>
</evidence>
<reference evidence="4 5" key="1">
    <citation type="submission" date="2018-04" db="EMBL/GenBank/DDBJ databases">
        <title>Genomic Encyclopedia of Type Strains, Phase IV (KMG-IV): sequencing the most valuable type-strain genomes for metagenomic binning, comparative biology and taxonomic classification.</title>
        <authorList>
            <person name="Goeker M."/>
        </authorList>
    </citation>
    <scope>NUCLEOTIDE SEQUENCE [LARGE SCALE GENOMIC DNA]</scope>
    <source>
        <strain evidence="4 5">DSM 14823</strain>
    </source>
</reference>
<dbReference type="OrthoDB" id="9775877at2"/>
<dbReference type="PANTHER" id="PTHR34106:SF5">
    <property type="entry name" value="GLYCOSIDASE"/>
    <property type="match status" value="1"/>
</dbReference>
<protein>
    <submittedName>
        <fullName evidence="4">Beta-1,4-mannooligosaccharide/beta-1, 4-mannosyl-N-acetylglucosamine phosphorylase</fullName>
    </submittedName>
</protein>
<comment type="caution">
    <text evidence="4">The sequence shown here is derived from an EMBL/GenBank/DDBJ whole genome shotgun (WGS) entry which is preliminary data.</text>
</comment>
<organism evidence="4 5">
    <name type="scientific">Victivallis vadensis</name>
    <dbReference type="NCBI Taxonomy" id="172901"/>
    <lineage>
        <taxon>Bacteria</taxon>
        <taxon>Pseudomonadati</taxon>
        <taxon>Lentisphaerota</taxon>
        <taxon>Lentisphaeria</taxon>
        <taxon>Victivallales</taxon>
        <taxon>Victivallaceae</taxon>
        <taxon>Victivallis</taxon>
    </lineage>
</organism>
<sequence>MRKLIFEKFAGNPVLTASQFPSDIMYVMNPGAIKFKGEYLLLADAATTSTPIVFWIARSRDGIHFTPDPEPIAWPAHRYHETCVFDIRVTEMEGVYYLMYCSMTVERGVALGLVKTTDFVHFERIHQADVGYEFRNGALFPEKINGRYVRFDRPMPKNIEEQAGMCISYSDDLIHWDHTTALMQPRQGCWDSLKIGAGAVPIKTEAGWLEIYHGVDNSSTNDYIYRLGTVLLDLHDPSKIIARAELPVMWPEYQYELCGRCSNVVFTANALVEDDGTVRMYYGCADTCIGLATARLDELVDFTLHGENTRIRTFFRTEKETGAN</sequence>
<dbReference type="RefSeq" id="WP_116885730.1">
    <property type="nucleotide sequence ID" value="NZ_CABMMC010000002.1"/>
</dbReference>
<dbReference type="InterPro" id="IPR023296">
    <property type="entry name" value="Glyco_hydro_beta-prop_sf"/>
</dbReference>
<comment type="similarity">
    <text evidence="3">Belongs to the glycosyl hydrolase 130 family.</text>
</comment>
<evidence type="ECO:0000256" key="2">
    <source>
        <dbReference type="ARBA" id="ARBA00022679"/>
    </source>
</evidence>
<proteinExistence type="inferred from homology"/>
<gene>
    <name evidence="4" type="ORF">C8D82_14224</name>
</gene>
<evidence type="ECO:0000256" key="1">
    <source>
        <dbReference type="ARBA" id="ARBA00022676"/>
    </source>
</evidence>
<dbReference type="PIRSF" id="PIRSF016202">
    <property type="entry name" value="PH1107"/>
    <property type="match status" value="1"/>
</dbReference>
<name>A0A2U1AFS3_9BACT</name>
<accession>A0A2U1AFS3</accession>